<dbReference type="PANTHER" id="PTHR41317:SF1">
    <property type="entry name" value="PD-(D_E)XK NUCLEASE FAMILY TRANSPOSASE"/>
    <property type="match status" value="1"/>
</dbReference>
<evidence type="ECO:0000313" key="2">
    <source>
        <dbReference type="Proteomes" id="UP001178288"/>
    </source>
</evidence>
<proteinExistence type="predicted"/>
<protein>
    <submittedName>
        <fullName evidence="1">Rpn family recombination-promoting nuclease/putative transposase</fullName>
    </submittedName>
</protein>
<dbReference type="PANTHER" id="PTHR41317">
    <property type="entry name" value="PD-(D_E)XK NUCLEASE FAMILY TRANSPOSASE"/>
    <property type="match status" value="1"/>
</dbReference>
<name>A0AA95SAS6_9BACI</name>
<dbReference type="Proteomes" id="UP001178288">
    <property type="component" value="Chromosome"/>
</dbReference>
<dbReference type="EMBL" id="CP126114">
    <property type="protein sequence ID" value="WHY86112.1"/>
    <property type="molecule type" value="Genomic_DNA"/>
</dbReference>
<accession>A0AA95SAS6</accession>
<sequence>MDRLNPLNDFLFKKLFGDENDRELLMGLLNAIIQADIVNLTIENEKLKRLFIEGKLGILDIKAKTSTGEKINIEVQLINQKNMVPRTLFYWSKLFVEGFEAGSHYNSLKKTVTINILGFKMAELRYEHFHSIYKLQEAHSKSILTDLLEIHFIEFPKFEEITYDLNIPLHRWLLFLTEDISENLLREVTSMDVILNKAEEKLLRLSADPDTRREYELREKALSDERSRLDDARECGIVEGMETGIIKVVKSLLATGMPLYKAAKHTPYTVEELKQMLEKNDSGA</sequence>
<reference evidence="1" key="1">
    <citation type="submission" date="2023-05" db="EMBL/GenBank/DDBJ databases">
        <title>Comparative genomics of Bacillaceae isolates and their secondary metabolite potential.</title>
        <authorList>
            <person name="Song L."/>
            <person name="Nielsen L.J."/>
            <person name="Mohite O."/>
            <person name="Xu X."/>
            <person name="Weber T."/>
            <person name="Kovacs A.T."/>
        </authorList>
    </citation>
    <scope>NUCLEOTIDE SEQUENCE</scope>
    <source>
        <strain evidence="1">XLM17</strain>
    </source>
</reference>
<keyword evidence="2" id="KW-1185">Reference proteome</keyword>
<gene>
    <name evidence="1" type="ORF">QNH39_26650</name>
</gene>
<dbReference type="NCBIfam" id="TIGR01784">
    <property type="entry name" value="T_den_put_tspse"/>
    <property type="match status" value="1"/>
</dbReference>
<dbReference type="RefSeq" id="WP_066093694.1">
    <property type="nucleotide sequence ID" value="NZ_CP126114.1"/>
</dbReference>
<dbReference type="Pfam" id="PF12784">
    <property type="entry name" value="PDDEXK_2"/>
    <property type="match status" value="1"/>
</dbReference>
<dbReference type="AlphaFoldDB" id="A0AA95SAS6"/>
<organism evidence="1 2">
    <name type="scientific">Neobacillus novalis</name>
    <dbReference type="NCBI Taxonomy" id="220687"/>
    <lineage>
        <taxon>Bacteria</taxon>
        <taxon>Bacillati</taxon>
        <taxon>Bacillota</taxon>
        <taxon>Bacilli</taxon>
        <taxon>Bacillales</taxon>
        <taxon>Bacillaceae</taxon>
        <taxon>Neobacillus</taxon>
    </lineage>
</organism>
<evidence type="ECO:0000313" key="1">
    <source>
        <dbReference type="EMBL" id="WHY86112.1"/>
    </source>
</evidence>
<dbReference type="KEGG" id="nnv:QNH39_26650"/>
<dbReference type="InterPro" id="IPR010106">
    <property type="entry name" value="RpnA"/>
</dbReference>